<dbReference type="GO" id="GO:0046872">
    <property type="term" value="F:metal ion binding"/>
    <property type="evidence" value="ECO:0007669"/>
    <property type="project" value="UniProtKB-KW"/>
</dbReference>
<dbReference type="GO" id="GO:0006310">
    <property type="term" value="P:DNA recombination"/>
    <property type="evidence" value="ECO:0007669"/>
    <property type="project" value="UniProtKB-KW"/>
</dbReference>
<dbReference type="NCBIfam" id="TIGR02776">
    <property type="entry name" value="NHEJ_ligase_prk"/>
    <property type="match status" value="1"/>
</dbReference>
<evidence type="ECO:0000256" key="8">
    <source>
        <dbReference type="ARBA" id="ARBA00022741"/>
    </source>
</evidence>
<keyword evidence="24" id="KW-1185">Reference proteome</keyword>
<dbReference type="STRING" id="1128970.SAMN04487935_2830"/>
<keyword evidence="13" id="KW-0239">DNA-directed DNA polymerase</keyword>
<feature type="compositionally biased region" description="Basic and acidic residues" evidence="21">
    <location>
        <begin position="572"/>
        <end position="582"/>
    </location>
</feature>
<dbReference type="Pfam" id="PF04679">
    <property type="entry name" value="DNA_ligase_A_C"/>
    <property type="match status" value="1"/>
</dbReference>
<dbReference type="CDD" id="cd07906">
    <property type="entry name" value="Adenylation_DNA_ligase_LigD_LigC"/>
    <property type="match status" value="1"/>
</dbReference>
<protein>
    <recommendedName>
        <fullName evidence="2">DNA ligase (ATP)</fullName>
        <ecNumber evidence="2">6.5.1.1</ecNumber>
    </recommendedName>
    <alternativeName>
        <fullName evidence="19">NHEJ DNA polymerase</fullName>
    </alternativeName>
</protein>
<evidence type="ECO:0000256" key="17">
    <source>
        <dbReference type="ARBA" id="ARBA00023211"/>
    </source>
</evidence>
<evidence type="ECO:0000256" key="21">
    <source>
        <dbReference type="SAM" id="MobiDB-lite"/>
    </source>
</evidence>
<keyword evidence="18" id="KW-0511">Multifunctional enzyme</keyword>
<feature type="region of interest" description="Disordered" evidence="21">
    <location>
        <begin position="550"/>
        <end position="582"/>
    </location>
</feature>
<dbReference type="PROSITE" id="PS50160">
    <property type="entry name" value="DNA_LIGASE_A3"/>
    <property type="match status" value="1"/>
</dbReference>
<evidence type="ECO:0000313" key="24">
    <source>
        <dbReference type="Proteomes" id="UP000199580"/>
    </source>
</evidence>
<dbReference type="PANTHER" id="PTHR42705:SF2">
    <property type="entry name" value="BIFUNCTIONAL NON-HOMOLOGOUS END JOINING PROTEIN LIGD"/>
    <property type="match status" value="1"/>
</dbReference>
<dbReference type="InterPro" id="IPR014144">
    <property type="entry name" value="LigD_PE_domain"/>
</dbReference>
<dbReference type="InterPro" id="IPR014146">
    <property type="entry name" value="LigD_ligase_dom"/>
</dbReference>
<keyword evidence="17" id="KW-0464">Manganese</keyword>
<dbReference type="GO" id="GO:0004527">
    <property type="term" value="F:exonuclease activity"/>
    <property type="evidence" value="ECO:0007669"/>
    <property type="project" value="UniProtKB-KW"/>
</dbReference>
<dbReference type="NCBIfam" id="TIGR02779">
    <property type="entry name" value="NHEJ_ligase_lig"/>
    <property type="match status" value="1"/>
</dbReference>
<dbReference type="CDD" id="cd07971">
    <property type="entry name" value="OBF_DNA_ligase_LigD"/>
    <property type="match status" value="1"/>
</dbReference>
<evidence type="ECO:0000256" key="13">
    <source>
        <dbReference type="ARBA" id="ARBA00022932"/>
    </source>
</evidence>
<evidence type="ECO:0000256" key="4">
    <source>
        <dbReference type="ARBA" id="ARBA00022679"/>
    </source>
</evidence>
<dbReference type="EC" id="6.5.1.1" evidence="2"/>
<dbReference type="InterPro" id="IPR012309">
    <property type="entry name" value="DNA_ligase_ATP-dep_C"/>
</dbReference>
<dbReference type="CDD" id="cd04865">
    <property type="entry name" value="LigD_Pol_like_2"/>
    <property type="match status" value="1"/>
</dbReference>
<keyword evidence="5" id="KW-0548">Nucleotidyltransferase</keyword>
<evidence type="ECO:0000256" key="3">
    <source>
        <dbReference type="ARBA" id="ARBA00022598"/>
    </source>
</evidence>
<keyword evidence="12" id="KW-0067">ATP-binding</keyword>
<dbReference type="PANTHER" id="PTHR42705">
    <property type="entry name" value="BIFUNCTIONAL NON-HOMOLOGOUS END JOINING PROTEIN LIGD"/>
    <property type="match status" value="1"/>
</dbReference>
<dbReference type="GO" id="GO:0006281">
    <property type="term" value="P:DNA repair"/>
    <property type="evidence" value="ECO:0007669"/>
    <property type="project" value="UniProtKB-KW"/>
</dbReference>
<dbReference type="NCBIfam" id="TIGR02778">
    <property type="entry name" value="ligD_pol"/>
    <property type="match status" value="1"/>
</dbReference>
<organism evidence="23 24">
    <name type="scientific">Flavobacterium noncentrifugens</name>
    <dbReference type="NCBI Taxonomy" id="1128970"/>
    <lineage>
        <taxon>Bacteria</taxon>
        <taxon>Pseudomonadati</taxon>
        <taxon>Bacteroidota</taxon>
        <taxon>Flavobacteriia</taxon>
        <taxon>Flavobacteriales</taxon>
        <taxon>Flavobacteriaceae</taxon>
        <taxon>Flavobacterium</taxon>
    </lineage>
</organism>
<evidence type="ECO:0000256" key="5">
    <source>
        <dbReference type="ARBA" id="ARBA00022695"/>
    </source>
</evidence>
<evidence type="ECO:0000256" key="19">
    <source>
        <dbReference type="ARBA" id="ARBA00029943"/>
    </source>
</evidence>
<dbReference type="SUPFAM" id="SSF56091">
    <property type="entry name" value="DNA ligase/mRNA capping enzyme, catalytic domain"/>
    <property type="match status" value="1"/>
</dbReference>
<name>A0A1G9A196_9FLAO</name>
<evidence type="ECO:0000256" key="16">
    <source>
        <dbReference type="ARBA" id="ARBA00023204"/>
    </source>
</evidence>
<dbReference type="GO" id="GO:0003677">
    <property type="term" value="F:DNA binding"/>
    <property type="evidence" value="ECO:0007669"/>
    <property type="project" value="UniProtKB-KW"/>
</dbReference>
<dbReference type="Pfam" id="PF21686">
    <property type="entry name" value="LigD_Prim-Pol"/>
    <property type="match status" value="1"/>
</dbReference>
<evidence type="ECO:0000313" key="23">
    <source>
        <dbReference type="EMBL" id="SDK21031.1"/>
    </source>
</evidence>
<evidence type="ECO:0000256" key="14">
    <source>
        <dbReference type="ARBA" id="ARBA00023125"/>
    </source>
</evidence>
<keyword evidence="4" id="KW-0808">Transferase</keyword>
<dbReference type="Gene3D" id="2.40.50.140">
    <property type="entry name" value="Nucleic acid-binding proteins"/>
    <property type="match status" value="1"/>
</dbReference>
<dbReference type="InterPro" id="IPR012310">
    <property type="entry name" value="DNA_ligase_ATP-dep_cent"/>
</dbReference>
<evidence type="ECO:0000256" key="6">
    <source>
        <dbReference type="ARBA" id="ARBA00022722"/>
    </source>
</evidence>
<dbReference type="Proteomes" id="UP000199580">
    <property type="component" value="Unassembled WGS sequence"/>
</dbReference>
<dbReference type="GO" id="GO:0003887">
    <property type="term" value="F:DNA-directed DNA polymerase activity"/>
    <property type="evidence" value="ECO:0007669"/>
    <property type="project" value="UniProtKB-KW"/>
</dbReference>
<keyword evidence="15" id="KW-0233">DNA recombination</keyword>
<accession>A0A1G9A196</accession>
<comment type="catalytic activity">
    <reaction evidence="20">
        <text>ATP + (deoxyribonucleotide)n-3'-hydroxyl + 5'-phospho-(deoxyribonucleotide)m = (deoxyribonucleotide)n+m + AMP + diphosphate.</text>
        <dbReference type="EC" id="6.5.1.1"/>
    </reaction>
</comment>
<dbReference type="EMBL" id="FNEZ01000004">
    <property type="protein sequence ID" value="SDK21031.1"/>
    <property type="molecule type" value="Genomic_DNA"/>
</dbReference>
<dbReference type="OrthoDB" id="9802472at2"/>
<dbReference type="Gene3D" id="3.90.920.10">
    <property type="entry name" value="DNA primase, PRIM domain"/>
    <property type="match status" value="1"/>
</dbReference>
<dbReference type="Gene3D" id="3.30.1490.70">
    <property type="match status" value="1"/>
</dbReference>
<sequence length="876" mass="99219">MALEKYNAKRDFKKTAEPQGVKKSSNGALRFVVQKHAASHLHYDFRLEIDGVLVSWAVPKGPSSNPADKRLAMHVEDHPMDYIDFEGTIPKGEYGGGTVMVWDIGTYHAEENDAVSKDNLLMKKQLKSGSIKVVLDGGKLHGSWHLVKMKGENDQWLLMKSKDEFADKKEFDPNSILTGRDFDAIAKGKKVWHRNRESDEKIVEDPILGEIKSDPKKAVKKLKSNDEFTAEDLADAKKISKFPDDWRPQLATLADETFDNDDWIFETKFDGYRALAQIQNSEVTLLSRNGLPFNSKYPEIAKTLESIANDLILDGEIVVEDSKGKSHFQWLQHLEEKPKQGQLKFYVFDILYFQGYDLRELELLQRKKILKAILPKLKNIVYSEHTIGNGTKAFAEAVKKNGEGIIAKKSDSKYYTDKRTKDWLKIKTDKQQEMVIGGFTEPRGGRVGIGALLCGYYDGSELKYSGKVGSGYTETILKDLRHKLDKIERKSSPFTTTPKEPGVHWVSPKLVAQIKFSEFTDTGSMRHPVYLGLRSDKNPKDVIMETPKVETENVAGTKSETKKATTKKATKKPAESDKALSKELPSDTKVEFTNLDKIYFPKEKITKGDVVQYYNSVADYILPYLIDRPESLRRTPDGINSEGFFQKNVAGTVPKWIKTRKIKSDSAETAVEWLLCQDKETLLFLANYGCIEMNPWSSRIGSLNNPDYIIFDLDPKGAPMKNIVKTALKVKEILDSLSVPAYIKTSGGNGLHVFIPVEPKYTYEQTRNFSHLVSQMVHRDLPEITSLERMPNKRKGKVYLDFLQNGKGKTMASIYSLRPREGAGVSTPLEWNEINDGLDLKAFNIKTIPDRLADKGDLWKDFFKNAINLKEILSKI</sequence>
<keyword evidence="7" id="KW-0479">Metal-binding</keyword>
<keyword evidence="3" id="KW-0436">Ligase</keyword>
<keyword evidence="14" id="KW-0238">DNA-binding</keyword>
<evidence type="ECO:0000256" key="11">
    <source>
        <dbReference type="ARBA" id="ARBA00022839"/>
    </source>
</evidence>
<evidence type="ECO:0000256" key="9">
    <source>
        <dbReference type="ARBA" id="ARBA00022763"/>
    </source>
</evidence>
<keyword evidence="9" id="KW-0227">DNA damage</keyword>
<dbReference type="Pfam" id="PF13298">
    <property type="entry name" value="LigD_N"/>
    <property type="match status" value="1"/>
</dbReference>
<evidence type="ECO:0000256" key="7">
    <source>
        <dbReference type="ARBA" id="ARBA00022723"/>
    </source>
</evidence>
<gene>
    <name evidence="23" type="ORF">SAMN04487935_2830</name>
</gene>
<keyword evidence="11" id="KW-0269">Exonuclease</keyword>
<comment type="cofactor">
    <cofactor evidence="1">
        <name>Mn(2+)</name>
        <dbReference type="ChEBI" id="CHEBI:29035"/>
    </cofactor>
</comment>
<dbReference type="InterPro" id="IPR014143">
    <property type="entry name" value="NHEJ_ligase_prk"/>
</dbReference>
<dbReference type="Pfam" id="PF01068">
    <property type="entry name" value="DNA_ligase_A_M"/>
    <property type="match status" value="1"/>
</dbReference>
<dbReference type="PROSITE" id="PS00333">
    <property type="entry name" value="DNA_LIGASE_A2"/>
    <property type="match status" value="1"/>
</dbReference>
<dbReference type="RefSeq" id="WP_091396816.1">
    <property type="nucleotide sequence ID" value="NZ_BKAI01000008.1"/>
</dbReference>
<dbReference type="Gene3D" id="3.30.470.30">
    <property type="entry name" value="DNA ligase/mRNA capping enzyme"/>
    <property type="match status" value="1"/>
</dbReference>
<dbReference type="GO" id="GO:0005524">
    <property type="term" value="F:ATP binding"/>
    <property type="evidence" value="ECO:0007669"/>
    <property type="project" value="UniProtKB-KW"/>
</dbReference>
<dbReference type="InterPro" id="IPR014145">
    <property type="entry name" value="LigD_pol_dom"/>
</dbReference>
<feature type="domain" description="ATP-dependent DNA ligase family profile" evidence="22">
    <location>
        <begin position="336"/>
        <end position="477"/>
    </location>
</feature>
<dbReference type="NCBIfam" id="TIGR02777">
    <property type="entry name" value="LigD_PE_dom"/>
    <property type="match status" value="1"/>
</dbReference>
<dbReference type="InterPro" id="IPR012340">
    <property type="entry name" value="NA-bd_OB-fold"/>
</dbReference>
<evidence type="ECO:0000256" key="2">
    <source>
        <dbReference type="ARBA" id="ARBA00012727"/>
    </source>
</evidence>
<proteinExistence type="predicted"/>
<keyword evidence="8" id="KW-0547">Nucleotide-binding</keyword>
<evidence type="ECO:0000256" key="18">
    <source>
        <dbReference type="ARBA" id="ARBA00023268"/>
    </source>
</evidence>
<dbReference type="GO" id="GO:0003910">
    <property type="term" value="F:DNA ligase (ATP) activity"/>
    <property type="evidence" value="ECO:0007669"/>
    <property type="project" value="UniProtKB-EC"/>
</dbReference>
<evidence type="ECO:0000256" key="1">
    <source>
        <dbReference type="ARBA" id="ARBA00001936"/>
    </source>
</evidence>
<dbReference type="AlphaFoldDB" id="A0A1G9A196"/>
<evidence type="ECO:0000256" key="20">
    <source>
        <dbReference type="ARBA" id="ARBA00034003"/>
    </source>
</evidence>
<keyword evidence="10" id="KW-0378">Hydrolase</keyword>
<evidence type="ECO:0000256" key="10">
    <source>
        <dbReference type="ARBA" id="ARBA00022801"/>
    </source>
</evidence>
<evidence type="ECO:0000259" key="22">
    <source>
        <dbReference type="PROSITE" id="PS50160"/>
    </source>
</evidence>
<keyword evidence="16" id="KW-0234">DNA repair</keyword>
<evidence type="ECO:0000256" key="12">
    <source>
        <dbReference type="ARBA" id="ARBA00022840"/>
    </source>
</evidence>
<evidence type="ECO:0000256" key="15">
    <source>
        <dbReference type="ARBA" id="ARBA00023172"/>
    </source>
</evidence>
<keyword evidence="6" id="KW-0540">Nuclease</keyword>
<dbReference type="SUPFAM" id="SSF50249">
    <property type="entry name" value="Nucleic acid-binding proteins"/>
    <property type="match status" value="1"/>
</dbReference>
<dbReference type="InterPro" id="IPR016059">
    <property type="entry name" value="DNA_ligase_ATP-dep_CS"/>
</dbReference>
<dbReference type="InterPro" id="IPR052171">
    <property type="entry name" value="NHEJ_LigD"/>
</dbReference>
<reference evidence="23 24" key="1">
    <citation type="submission" date="2016-10" db="EMBL/GenBank/DDBJ databases">
        <authorList>
            <person name="de Groot N.N."/>
        </authorList>
    </citation>
    <scope>NUCLEOTIDE SEQUENCE [LARGE SCALE GENOMIC DNA]</scope>
    <source>
        <strain evidence="23 24">CGMCC 1.10076</strain>
    </source>
</reference>